<sequence>MKLGMLTQWFDPEAGPAGLPGVYAREFVRQGHDVQVLTGFPNYPEGELYPGYRMRPRMTEHMDGVAVTRVPLYPNHSRSAMGRFANYASFALSAATLGAGALRGSDAIWVYNSPASVALPQLLHSRFGRTPVFLHIQDLWPDSLIESGMFPGGRFGTAATRLVAAVVRLMENRSAVIGVISPGVRELILSRNPKISPDQIAYVPNPTNEALYGPVSELRKDLQVDKPASSPVEFMYAGSMGDVQGLDTLIDAAQLLNGREDIQITLVGDGIARTRLESRVQALGLRNVTFTGRVPQAEIPHLMARSDAQLVSLAANDFLRYTTPSKIPTILATGTPIVAQIEGDGAALIRDAGAGEVSAPGDATELAEAISKIANLRPEQRAALGETGKHYYQTALSAETAAAKISGALMSPGCS</sequence>
<evidence type="ECO:0000259" key="3">
    <source>
        <dbReference type="Pfam" id="PF00534"/>
    </source>
</evidence>
<accession>A0A7H0H3D5</accession>
<keyword evidence="1" id="KW-0328">Glycosyltransferase</keyword>
<dbReference type="RefSeq" id="WP_187720187.1">
    <property type="nucleotide sequence ID" value="NZ_BAABBL010000004.1"/>
</dbReference>
<dbReference type="PANTHER" id="PTHR12526">
    <property type="entry name" value="GLYCOSYLTRANSFERASE"/>
    <property type="match status" value="1"/>
</dbReference>
<dbReference type="Pfam" id="PF13579">
    <property type="entry name" value="Glyco_trans_4_4"/>
    <property type="match status" value="1"/>
</dbReference>
<dbReference type="Gene3D" id="3.40.50.2000">
    <property type="entry name" value="Glycogen Phosphorylase B"/>
    <property type="match status" value="2"/>
</dbReference>
<proteinExistence type="predicted"/>
<organism evidence="5 6">
    <name type="scientific">Tessaracoccus defluvii</name>
    <dbReference type="NCBI Taxonomy" id="1285901"/>
    <lineage>
        <taxon>Bacteria</taxon>
        <taxon>Bacillati</taxon>
        <taxon>Actinomycetota</taxon>
        <taxon>Actinomycetes</taxon>
        <taxon>Propionibacteriales</taxon>
        <taxon>Propionibacteriaceae</taxon>
        <taxon>Tessaracoccus</taxon>
    </lineage>
</organism>
<name>A0A7H0H3D5_9ACTN</name>
<evidence type="ECO:0000256" key="1">
    <source>
        <dbReference type="ARBA" id="ARBA00022676"/>
    </source>
</evidence>
<keyword evidence="2 5" id="KW-0808">Transferase</keyword>
<dbReference type="AlphaFoldDB" id="A0A7H0H3D5"/>
<dbReference type="SUPFAM" id="SSF53756">
    <property type="entry name" value="UDP-Glycosyltransferase/glycogen phosphorylase"/>
    <property type="match status" value="1"/>
</dbReference>
<dbReference type="Proteomes" id="UP000516117">
    <property type="component" value="Chromosome"/>
</dbReference>
<keyword evidence="6" id="KW-1185">Reference proteome</keyword>
<dbReference type="EMBL" id="CP060789">
    <property type="protein sequence ID" value="QNP55051.1"/>
    <property type="molecule type" value="Genomic_DNA"/>
</dbReference>
<evidence type="ECO:0000313" key="5">
    <source>
        <dbReference type="EMBL" id="QNP55051.1"/>
    </source>
</evidence>
<dbReference type="KEGG" id="tdf:H9L22_12310"/>
<dbReference type="InterPro" id="IPR001296">
    <property type="entry name" value="Glyco_trans_1"/>
</dbReference>
<reference evidence="5 6" key="1">
    <citation type="submission" date="2020-08" db="EMBL/GenBank/DDBJ databases">
        <title>Genome sequence of Tessaracoccus defluvii JCM 17540T.</title>
        <authorList>
            <person name="Hyun D.-W."/>
            <person name="Bae J.-W."/>
        </authorList>
    </citation>
    <scope>NUCLEOTIDE SEQUENCE [LARGE SCALE GENOMIC DNA]</scope>
    <source>
        <strain evidence="5 6">JCM 17540</strain>
    </source>
</reference>
<dbReference type="GO" id="GO:0016757">
    <property type="term" value="F:glycosyltransferase activity"/>
    <property type="evidence" value="ECO:0007669"/>
    <property type="project" value="UniProtKB-KW"/>
</dbReference>
<dbReference type="InterPro" id="IPR028098">
    <property type="entry name" value="Glyco_trans_4-like_N"/>
</dbReference>
<evidence type="ECO:0000313" key="6">
    <source>
        <dbReference type="Proteomes" id="UP000516117"/>
    </source>
</evidence>
<protein>
    <submittedName>
        <fullName evidence="5">Glycosyltransferase family 4 protein</fullName>
    </submittedName>
</protein>
<feature type="domain" description="Glycosyltransferase subfamily 4-like N-terminal" evidence="4">
    <location>
        <begin position="24"/>
        <end position="205"/>
    </location>
</feature>
<dbReference type="CDD" id="cd03794">
    <property type="entry name" value="GT4_WbuB-like"/>
    <property type="match status" value="1"/>
</dbReference>
<dbReference type="Pfam" id="PF00534">
    <property type="entry name" value="Glycos_transf_1"/>
    <property type="match status" value="1"/>
</dbReference>
<evidence type="ECO:0000259" key="4">
    <source>
        <dbReference type="Pfam" id="PF13579"/>
    </source>
</evidence>
<evidence type="ECO:0000256" key="2">
    <source>
        <dbReference type="ARBA" id="ARBA00022679"/>
    </source>
</evidence>
<gene>
    <name evidence="5" type="ORF">H9L22_12310</name>
</gene>
<feature type="domain" description="Glycosyl transferase family 1" evidence="3">
    <location>
        <begin position="230"/>
        <end position="390"/>
    </location>
</feature>